<feature type="compositionally biased region" description="Basic and acidic residues" evidence="1">
    <location>
        <begin position="84"/>
        <end position="93"/>
    </location>
</feature>
<dbReference type="Proteomes" id="UP000051952">
    <property type="component" value="Unassembled WGS sequence"/>
</dbReference>
<dbReference type="EMBL" id="CYKH01001231">
    <property type="protein sequence ID" value="CUG86029.1"/>
    <property type="molecule type" value="Genomic_DNA"/>
</dbReference>
<feature type="region of interest" description="Disordered" evidence="1">
    <location>
        <begin position="175"/>
        <end position="227"/>
    </location>
</feature>
<evidence type="ECO:0000313" key="3">
    <source>
        <dbReference type="Proteomes" id="UP000051952"/>
    </source>
</evidence>
<dbReference type="AlphaFoldDB" id="A0A0S4J953"/>
<protein>
    <submittedName>
        <fullName evidence="2">Uncharacterized protein</fullName>
    </submittedName>
</protein>
<name>A0A0S4J953_BODSA</name>
<proteinExistence type="predicted"/>
<feature type="region of interest" description="Disordered" evidence="1">
    <location>
        <begin position="31"/>
        <end position="50"/>
    </location>
</feature>
<accession>A0A0S4J953</accession>
<keyword evidence="3" id="KW-1185">Reference proteome</keyword>
<gene>
    <name evidence="2" type="ORF">BSAL_91375</name>
</gene>
<sequence>MVPPKHTERREGTLAPVKMFRTERQANFRKSVRKSVVQTGKQAKDEERRRMEEYRKLCKKEGIQSSRLAEYDQQREQANAQLDENLKQIDHDQTLTGAEKRRRKFSMKQKLASTTVTEMAEKNRKKPSAMVSMEKVQATREAQRAEVQAEREAAMKQKFQRIRARREVQQYHQMISSQECRANRKTGQGRRAPSYGGVPQVVQEGRHSIFSTGRVRPTTRAGECSTR</sequence>
<organism evidence="2 3">
    <name type="scientific">Bodo saltans</name>
    <name type="common">Flagellated protozoan</name>
    <dbReference type="NCBI Taxonomy" id="75058"/>
    <lineage>
        <taxon>Eukaryota</taxon>
        <taxon>Discoba</taxon>
        <taxon>Euglenozoa</taxon>
        <taxon>Kinetoplastea</taxon>
        <taxon>Metakinetoplastina</taxon>
        <taxon>Eubodonida</taxon>
        <taxon>Bodonidae</taxon>
        <taxon>Bodo</taxon>
    </lineage>
</organism>
<evidence type="ECO:0000256" key="1">
    <source>
        <dbReference type="SAM" id="MobiDB-lite"/>
    </source>
</evidence>
<evidence type="ECO:0000313" key="2">
    <source>
        <dbReference type="EMBL" id="CUG86029.1"/>
    </source>
</evidence>
<dbReference type="VEuPathDB" id="TriTrypDB:BSAL_91375"/>
<reference evidence="3" key="1">
    <citation type="submission" date="2015-09" db="EMBL/GenBank/DDBJ databases">
        <authorList>
            <consortium name="Pathogen Informatics"/>
        </authorList>
    </citation>
    <scope>NUCLEOTIDE SEQUENCE [LARGE SCALE GENOMIC DNA]</scope>
    <source>
        <strain evidence="3">Lake Konstanz</strain>
    </source>
</reference>
<feature type="region of interest" description="Disordered" evidence="1">
    <location>
        <begin position="82"/>
        <end position="137"/>
    </location>
</feature>
<dbReference type="OrthoDB" id="277334at2759"/>